<dbReference type="GO" id="GO:0003723">
    <property type="term" value="F:RNA binding"/>
    <property type="evidence" value="ECO:0007669"/>
    <property type="project" value="UniProtKB-KW"/>
</dbReference>
<dbReference type="STRING" id="1051891.A0A0C3Q4B2"/>
<gene>
    <name evidence="3" type="ORF">M407DRAFT_84764</name>
</gene>
<name>A0A0C3Q4B2_9AGAM</name>
<dbReference type="AlphaFoldDB" id="A0A0C3Q4B2"/>
<dbReference type="InterPro" id="IPR058913">
    <property type="entry name" value="Integrase_dom_put"/>
</dbReference>
<dbReference type="Proteomes" id="UP000054248">
    <property type="component" value="Unassembled WGS sequence"/>
</dbReference>
<reference evidence="4" key="2">
    <citation type="submission" date="2015-01" db="EMBL/GenBank/DDBJ databases">
        <title>Evolutionary Origins and Diversification of the Mycorrhizal Mutualists.</title>
        <authorList>
            <consortium name="DOE Joint Genome Institute"/>
            <consortium name="Mycorrhizal Genomics Consortium"/>
            <person name="Kohler A."/>
            <person name="Kuo A."/>
            <person name="Nagy L.G."/>
            <person name="Floudas D."/>
            <person name="Copeland A."/>
            <person name="Barry K.W."/>
            <person name="Cichocki N."/>
            <person name="Veneault-Fourrey C."/>
            <person name="LaButti K."/>
            <person name="Lindquist E.A."/>
            <person name="Lipzen A."/>
            <person name="Lundell T."/>
            <person name="Morin E."/>
            <person name="Murat C."/>
            <person name="Riley R."/>
            <person name="Ohm R."/>
            <person name="Sun H."/>
            <person name="Tunlid A."/>
            <person name="Henrissat B."/>
            <person name="Grigoriev I.V."/>
            <person name="Hibbett D.S."/>
            <person name="Martin F."/>
        </authorList>
    </citation>
    <scope>NUCLEOTIDE SEQUENCE [LARGE SCALE GENOMIC DNA]</scope>
    <source>
        <strain evidence="4">MUT 4182</strain>
    </source>
</reference>
<feature type="domain" description="Integrase catalytic" evidence="2">
    <location>
        <begin position="102"/>
        <end position="197"/>
    </location>
</feature>
<dbReference type="Pfam" id="PF24764">
    <property type="entry name" value="rva_4"/>
    <property type="match status" value="1"/>
</dbReference>
<accession>A0A0C3Q4B2</accession>
<dbReference type="SUPFAM" id="SSF53098">
    <property type="entry name" value="Ribonuclease H-like"/>
    <property type="match status" value="1"/>
</dbReference>
<dbReference type="InterPro" id="IPR036397">
    <property type="entry name" value="RNaseH_sf"/>
</dbReference>
<dbReference type="OrthoDB" id="3353107at2759"/>
<protein>
    <recommendedName>
        <fullName evidence="2">Integrase catalytic domain-containing protein</fullName>
    </recommendedName>
</protein>
<dbReference type="PANTHER" id="PTHR46791">
    <property type="entry name" value="EXPRESSED PROTEIN"/>
    <property type="match status" value="1"/>
</dbReference>
<dbReference type="GO" id="GO:0015074">
    <property type="term" value="P:DNA integration"/>
    <property type="evidence" value="ECO:0007669"/>
    <property type="project" value="InterPro"/>
</dbReference>
<dbReference type="InterPro" id="IPR009057">
    <property type="entry name" value="Homeodomain-like_sf"/>
</dbReference>
<organism evidence="3 4">
    <name type="scientific">Tulasnella calospora MUT 4182</name>
    <dbReference type="NCBI Taxonomy" id="1051891"/>
    <lineage>
        <taxon>Eukaryota</taxon>
        <taxon>Fungi</taxon>
        <taxon>Dikarya</taxon>
        <taxon>Basidiomycota</taxon>
        <taxon>Agaricomycotina</taxon>
        <taxon>Agaricomycetes</taxon>
        <taxon>Cantharellales</taxon>
        <taxon>Tulasnellaceae</taxon>
        <taxon>Tulasnella</taxon>
    </lineage>
</organism>
<dbReference type="PROSITE" id="PS50994">
    <property type="entry name" value="INTEGRASE"/>
    <property type="match status" value="1"/>
</dbReference>
<dbReference type="PANTHER" id="PTHR46791:SF5">
    <property type="entry name" value="CLR5 DOMAIN-CONTAINING PROTEIN-RELATED"/>
    <property type="match status" value="1"/>
</dbReference>
<dbReference type="InterPro" id="IPR001584">
    <property type="entry name" value="Integrase_cat-core"/>
</dbReference>
<evidence type="ECO:0000256" key="1">
    <source>
        <dbReference type="ARBA" id="ARBA00022884"/>
    </source>
</evidence>
<evidence type="ECO:0000313" key="3">
    <source>
        <dbReference type="EMBL" id="KIO17639.1"/>
    </source>
</evidence>
<dbReference type="GO" id="GO:0005634">
    <property type="term" value="C:nucleus"/>
    <property type="evidence" value="ECO:0007669"/>
    <property type="project" value="UniProtKB-ARBA"/>
</dbReference>
<dbReference type="Pfam" id="PF02796">
    <property type="entry name" value="HTH_7"/>
    <property type="match status" value="1"/>
</dbReference>
<proteinExistence type="predicted"/>
<dbReference type="GO" id="GO:0000150">
    <property type="term" value="F:DNA strand exchange activity"/>
    <property type="evidence" value="ECO:0007669"/>
    <property type="project" value="InterPro"/>
</dbReference>
<feature type="non-terminal residue" evidence="3">
    <location>
        <position position="1"/>
    </location>
</feature>
<reference evidence="3 4" key="1">
    <citation type="submission" date="2014-04" db="EMBL/GenBank/DDBJ databases">
        <authorList>
            <consortium name="DOE Joint Genome Institute"/>
            <person name="Kuo A."/>
            <person name="Girlanda M."/>
            <person name="Perotto S."/>
            <person name="Kohler A."/>
            <person name="Nagy L.G."/>
            <person name="Floudas D."/>
            <person name="Copeland A."/>
            <person name="Barry K.W."/>
            <person name="Cichocki N."/>
            <person name="Veneault-Fourrey C."/>
            <person name="LaButti K."/>
            <person name="Lindquist E.A."/>
            <person name="Lipzen A."/>
            <person name="Lundell T."/>
            <person name="Morin E."/>
            <person name="Murat C."/>
            <person name="Sun H."/>
            <person name="Tunlid A."/>
            <person name="Henrissat B."/>
            <person name="Grigoriev I.V."/>
            <person name="Hibbett D.S."/>
            <person name="Martin F."/>
            <person name="Nordberg H.P."/>
            <person name="Cantor M.N."/>
            <person name="Hua S.X."/>
        </authorList>
    </citation>
    <scope>NUCLEOTIDE SEQUENCE [LARGE SCALE GENOMIC DNA]</scope>
    <source>
        <strain evidence="3 4">MUT 4182</strain>
    </source>
</reference>
<dbReference type="SUPFAM" id="SSF46689">
    <property type="entry name" value="Homeodomain-like"/>
    <property type="match status" value="1"/>
</dbReference>
<dbReference type="Gene3D" id="3.30.420.10">
    <property type="entry name" value="Ribonuclease H-like superfamily/Ribonuclease H"/>
    <property type="match status" value="1"/>
</dbReference>
<keyword evidence="4" id="KW-1185">Reference proteome</keyword>
<dbReference type="EMBL" id="KN823359">
    <property type="protein sequence ID" value="KIO17639.1"/>
    <property type="molecule type" value="Genomic_DNA"/>
</dbReference>
<dbReference type="InterPro" id="IPR006120">
    <property type="entry name" value="Resolvase_HTH_dom"/>
</dbReference>
<dbReference type="GO" id="GO:0003677">
    <property type="term" value="F:DNA binding"/>
    <property type="evidence" value="ECO:0007669"/>
    <property type="project" value="InterPro"/>
</dbReference>
<sequence length="197" mass="22686">VINVNPVTVVRSGQQGRPRKFIDPTYLREALASDRMISITELARILNLSRSTVYRYMKIFRINRSYAGITDAQLDHILHLYRQHRPTSAIRRCVKIKRRYYKVPRPNALWHCDGHHKLIKWGFVIHGFVDGYCRTIIAIRVSGNNRAATVLDVFRDGVASYGVPSRIRGDRGKENVKVAEWMLANKGLNRGSFIWGP</sequence>
<keyword evidence="1" id="KW-0694">RNA-binding</keyword>
<evidence type="ECO:0000313" key="4">
    <source>
        <dbReference type="Proteomes" id="UP000054248"/>
    </source>
</evidence>
<dbReference type="HOGENOM" id="CLU_038374_4_0_1"/>
<evidence type="ECO:0000259" key="2">
    <source>
        <dbReference type="PROSITE" id="PS50994"/>
    </source>
</evidence>
<dbReference type="InterPro" id="IPR012337">
    <property type="entry name" value="RNaseH-like_sf"/>
</dbReference>